<dbReference type="InterPro" id="IPR045865">
    <property type="entry name" value="ACT-like_dom_sf"/>
</dbReference>
<dbReference type="NCBIfam" id="NF004684">
    <property type="entry name" value="PRK06027.1"/>
    <property type="match status" value="1"/>
</dbReference>
<dbReference type="InterPro" id="IPR036477">
    <property type="entry name" value="Formyl_transf_N_sf"/>
</dbReference>
<comment type="caution">
    <text evidence="6">The sequence shown here is derived from an EMBL/GenBank/DDBJ whole genome shotgun (WGS) entry which is preliminary data.</text>
</comment>
<comment type="similarity">
    <text evidence="3">Belongs to the PurU family.</text>
</comment>
<dbReference type="NCBIfam" id="TIGR00655">
    <property type="entry name" value="PurU"/>
    <property type="match status" value="1"/>
</dbReference>
<dbReference type="InterPro" id="IPR002376">
    <property type="entry name" value="Formyl_transf_N"/>
</dbReference>
<dbReference type="PIRSF" id="PIRSF036480">
    <property type="entry name" value="FormyFH4_hydr"/>
    <property type="match status" value="1"/>
</dbReference>
<evidence type="ECO:0000259" key="5">
    <source>
        <dbReference type="PROSITE" id="PS51671"/>
    </source>
</evidence>
<keyword evidence="1 3" id="KW-0554">One-carbon metabolism</keyword>
<dbReference type="InterPro" id="IPR041729">
    <property type="entry name" value="Formyl-FH4-Hydrolase_C"/>
</dbReference>
<keyword evidence="2 3" id="KW-0378">Hydrolase</keyword>
<dbReference type="GO" id="GO:0006189">
    <property type="term" value="P:'de novo' IMP biosynthetic process"/>
    <property type="evidence" value="ECO:0007669"/>
    <property type="project" value="UniProtKB-UniRule"/>
</dbReference>
<evidence type="ECO:0000313" key="7">
    <source>
        <dbReference type="Proteomes" id="UP000619743"/>
    </source>
</evidence>
<dbReference type="UniPathway" id="UPA00074">
    <property type="reaction ID" value="UER00170"/>
</dbReference>
<evidence type="ECO:0000256" key="4">
    <source>
        <dbReference type="NCBIfam" id="TIGR00655"/>
    </source>
</evidence>
<dbReference type="Gene3D" id="3.40.50.170">
    <property type="entry name" value="Formyl transferase, N-terminal domain"/>
    <property type="match status" value="1"/>
</dbReference>
<reference evidence="7" key="1">
    <citation type="journal article" date="2019" name="Int. J. Syst. Evol. Microbiol.">
        <title>The Global Catalogue of Microorganisms (GCM) 10K type strain sequencing project: providing services to taxonomists for standard genome sequencing and annotation.</title>
        <authorList>
            <consortium name="The Broad Institute Genomics Platform"/>
            <consortium name="The Broad Institute Genome Sequencing Center for Infectious Disease"/>
            <person name="Wu L."/>
            <person name="Ma J."/>
        </authorList>
    </citation>
    <scope>NUCLEOTIDE SEQUENCE [LARGE SCALE GENOMIC DNA]</scope>
    <source>
        <strain evidence="7">CGMCC 1.10130</strain>
    </source>
</reference>
<organism evidence="6 7">
    <name type="scientific">Neiella marina</name>
    <dbReference type="NCBI Taxonomy" id="508461"/>
    <lineage>
        <taxon>Bacteria</taxon>
        <taxon>Pseudomonadati</taxon>
        <taxon>Pseudomonadota</taxon>
        <taxon>Gammaproteobacteria</taxon>
        <taxon>Alteromonadales</taxon>
        <taxon>Echinimonadaceae</taxon>
        <taxon>Neiella</taxon>
    </lineage>
</organism>
<keyword evidence="7" id="KW-1185">Reference proteome</keyword>
<dbReference type="PRINTS" id="PR01575">
    <property type="entry name" value="FFH4HYDRLASE"/>
</dbReference>
<dbReference type="OrthoDB" id="9806170at2"/>
<dbReference type="GO" id="GO:0006730">
    <property type="term" value="P:one-carbon metabolic process"/>
    <property type="evidence" value="ECO:0007669"/>
    <property type="project" value="UniProtKB-KW"/>
</dbReference>
<dbReference type="Pfam" id="PF00551">
    <property type="entry name" value="Formyl_trans_N"/>
    <property type="match status" value="1"/>
</dbReference>
<dbReference type="Gene3D" id="3.30.70.260">
    <property type="match status" value="1"/>
</dbReference>
<evidence type="ECO:0000256" key="1">
    <source>
        <dbReference type="ARBA" id="ARBA00022563"/>
    </source>
</evidence>
<dbReference type="Pfam" id="PF01842">
    <property type="entry name" value="ACT"/>
    <property type="match status" value="1"/>
</dbReference>
<evidence type="ECO:0000256" key="2">
    <source>
        <dbReference type="ARBA" id="ARBA00022801"/>
    </source>
</evidence>
<dbReference type="PANTHER" id="PTHR42706:SF1">
    <property type="entry name" value="FORMYLTETRAHYDROFOLATE DEFORMYLASE 2, MITOCHONDRIAL"/>
    <property type="match status" value="1"/>
</dbReference>
<sequence>MAVQGEAPVSAILLISCPDQKGLVNTVTQFIYTNGGNVVDLEQHVDRAEGRFFMRVAWDLTDFVIPRESLADAFNKALAIPHQMDWQLYFSDCKPRMAVFVSKHEHCLFDILARYQSHEWDIEIPLVISNHPDLEQAVTSLGIDYVHIPVNKDNKADAEQQQQQLLEQYQIDFVVLARYMQILSDDFIKSYPNRIINIHHSFLPAFPGARPYHSAYERGVKIIGATSHYVTAELDAGPIIEQDVEHVRHTDEVEDLVRKGRDVEKVVLSRAIWRHFNHQVLVYGNRTVVFGS</sequence>
<dbReference type="AlphaFoldDB" id="A0A8J2U1L9"/>
<proteinExistence type="inferred from homology"/>
<protein>
    <recommendedName>
        <fullName evidence="3 4">Formyltetrahydrofolate deformylase</fullName>
        <ecNumber evidence="3 4">3.5.1.10</ecNumber>
    </recommendedName>
    <alternativeName>
        <fullName evidence="3">Formyl-FH(4) hydrolase</fullName>
    </alternativeName>
</protein>
<feature type="domain" description="ACT" evidence="5">
    <location>
        <begin position="12"/>
        <end position="95"/>
    </location>
</feature>
<dbReference type="Proteomes" id="UP000619743">
    <property type="component" value="Unassembled WGS sequence"/>
</dbReference>
<evidence type="ECO:0000313" key="6">
    <source>
        <dbReference type="EMBL" id="GGA63335.1"/>
    </source>
</evidence>
<dbReference type="InterPro" id="IPR002912">
    <property type="entry name" value="ACT_dom"/>
</dbReference>
<dbReference type="SUPFAM" id="SSF55021">
    <property type="entry name" value="ACT-like"/>
    <property type="match status" value="1"/>
</dbReference>
<dbReference type="EC" id="3.5.1.10" evidence="3 4"/>
<dbReference type="GO" id="GO:0008864">
    <property type="term" value="F:formyltetrahydrofolate deformylase activity"/>
    <property type="evidence" value="ECO:0007669"/>
    <property type="project" value="UniProtKB-UniRule"/>
</dbReference>
<keyword evidence="3" id="KW-0658">Purine biosynthesis</keyword>
<dbReference type="PROSITE" id="PS51671">
    <property type="entry name" value="ACT"/>
    <property type="match status" value="1"/>
</dbReference>
<dbReference type="HAMAP" id="MF_01927">
    <property type="entry name" value="PurU"/>
    <property type="match status" value="1"/>
</dbReference>
<comment type="catalytic activity">
    <reaction evidence="3">
        <text>(6R)-10-formyltetrahydrofolate + H2O = (6S)-5,6,7,8-tetrahydrofolate + formate + H(+)</text>
        <dbReference type="Rhea" id="RHEA:19833"/>
        <dbReference type="ChEBI" id="CHEBI:15377"/>
        <dbReference type="ChEBI" id="CHEBI:15378"/>
        <dbReference type="ChEBI" id="CHEBI:15740"/>
        <dbReference type="ChEBI" id="CHEBI:57453"/>
        <dbReference type="ChEBI" id="CHEBI:195366"/>
        <dbReference type="EC" id="3.5.1.10"/>
    </reaction>
</comment>
<dbReference type="CDD" id="cd04875">
    <property type="entry name" value="ACT_F4HF-DF"/>
    <property type="match status" value="1"/>
</dbReference>
<dbReference type="PANTHER" id="PTHR42706">
    <property type="entry name" value="FORMYLTETRAHYDROFOLATE DEFORMYLASE"/>
    <property type="match status" value="1"/>
</dbReference>
<accession>A0A8J2U1L9</accession>
<gene>
    <name evidence="3 6" type="primary">purU</name>
    <name evidence="6" type="ORF">GCM10011369_00810</name>
</gene>
<feature type="active site" evidence="3">
    <location>
        <position position="235"/>
    </location>
</feature>
<name>A0A8J2U1L9_9GAMM</name>
<dbReference type="SUPFAM" id="SSF53328">
    <property type="entry name" value="Formyltransferase"/>
    <property type="match status" value="1"/>
</dbReference>
<comment type="function">
    <text evidence="3">Catalyzes the hydrolysis of 10-formyltetrahydrofolate (formyl-FH4) to formate and tetrahydrofolate (FH4).</text>
</comment>
<dbReference type="RefSeq" id="WP_087504090.1">
    <property type="nucleotide sequence ID" value="NZ_BMDX01000001.1"/>
</dbReference>
<dbReference type="CDD" id="cd08648">
    <property type="entry name" value="FMT_core_Formyl-FH4-Hydrolase_C"/>
    <property type="match status" value="1"/>
</dbReference>
<evidence type="ECO:0000256" key="3">
    <source>
        <dbReference type="HAMAP-Rule" id="MF_01927"/>
    </source>
</evidence>
<dbReference type="InterPro" id="IPR004810">
    <property type="entry name" value="PurU"/>
</dbReference>
<comment type="pathway">
    <text evidence="3">Purine metabolism; IMP biosynthesis via de novo pathway; formate from 10-formyl-5,6,7,8-tetrahydrofolate: step 1/1.</text>
</comment>
<dbReference type="InterPro" id="IPR044074">
    <property type="entry name" value="PurU_ACT"/>
</dbReference>
<dbReference type="EMBL" id="BMDX01000001">
    <property type="protein sequence ID" value="GGA63335.1"/>
    <property type="molecule type" value="Genomic_DNA"/>
</dbReference>